<dbReference type="InterPro" id="IPR010982">
    <property type="entry name" value="Lambda_DNA-bd_dom_sf"/>
</dbReference>
<keyword evidence="2" id="KW-0472">Membrane</keyword>
<dbReference type="SUPFAM" id="SSF47413">
    <property type="entry name" value="lambda repressor-like DNA-binding domains"/>
    <property type="match status" value="1"/>
</dbReference>
<protein>
    <submittedName>
        <fullName evidence="4">Transcriptional regulator</fullName>
    </submittedName>
</protein>
<dbReference type="OrthoDB" id="9805856at2"/>
<keyword evidence="5" id="KW-1185">Reference proteome</keyword>
<dbReference type="Pfam" id="PF01381">
    <property type="entry name" value="HTH_3"/>
    <property type="match status" value="1"/>
</dbReference>
<dbReference type="EMBL" id="NIPR01000061">
    <property type="protein sequence ID" value="PMD67954.1"/>
    <property type="molecule type" value="Genomic_DNA"/>
</dbReference>
<accession>A0A2N7ARI3</accession>
<dbReference type="CDD" id="cd00093">
    <property type="entry name" value="HTH_XRE"/>
    <property type="match status" value="1"/>
</dbReference>
<evidence type="ECO:0000259" key="3">
    <source>
        <dbReference type="PROSITE" id="PS50943"/>
    </source>
</evidence>
<dbReference type="InterPro" id="IPR001387">
    <property type="entry name" value="Cro/C1-type_HTH"/>
</dbReference>
<feature type="domain" description="HTH cro/C1-type" evidence="3">
    <location>
        <begin position="7"/>
        <end position="61"/>
    </location>
</feature>
<dbReference type="AlphaFoldDB" id="A0A2N7ARI3"/>
<keyword evidence="1" id="KW-0238">DNA-binding</keyword>
<dbReference type="SMART" id="SM00530">
    <property type="entry name" value="HTH_XRE"/>
    <property type="match status" value="1"/>
</dbReference>
<name>A0A2N7ARI3_9LACO</name>
<evidence type="ECO:0000313" key="5">
    <source>
        <dbReference type="Proteomes" id="UP000235649"/>
    </source>
</evidence>
<dbReference type="PANTHER" id="PTHR46558">
    <property type="entry name" value="TRACRIPTIONAL REGULATORY PROTEIN-RELATED-RELATED"/>
    <property type="match status" value="1"/>
</dbReference>
<keyword evidence="2" id="KW-0812">Transmembrane</keyword>
<dbReference type="RefSeq" id="WP_102197087.1">
    <property type="nucleotide sequence ID" value="NZ_NIPR01000061.1"/>
</dbReference>
<dbReference type="Proteomes" id="UP000235649">
    <property type="component" value="Unassembled WGS sequence"/>
</dbReference>
<dbReference type="Gene3D" id="1.10.260.40">
    <property type="entry name" value="lambda repressor-like DNA-binding domains"/>
    <property type="match status" value="1"/>
</dbReference>
<evidence type="ECO:0000256" key="1">
    <source>
        <dbReference type="ARBA" id="ARBA00023125"/>
    </source>
</evidence>
<feature type="transmembrane region" description="Helical" evidence="2">
    <location>
        <begin position="87"/>
        <end position="105"/>
    </location>
</feature>
<dbReference type="PROSITE" id="PS50943">
    <property type="entry name" value="HTH_CROC1"/>
    <property type="match status" value="1"/>
</dbReference>
<gene>
    <name evidence="4" type="ORF">CBP76_11965</name>
</gene>
<keyword evidence="2" id="KW-1133">Transmembrane helix</keyword>
<feature type="transmembrane region" description="Helical" evidence="2">
    <location>
        <begin position="111"/>
        <end position="132"/>
    </location>
</feature>
<organism evidence="4 5">
    <name type="scientific">Companilactobacillus nuruki</name>
    <dbReference type="NCBI Taxonomy" id="1993540"/>
    <lineage>
        <taxon>Bacteria</taxon>
        <taxon>Bacillati</taxon>
        <taxon>Bacillota</taxon>
        <taxon>Bacilli</taxon>
        <taxon>Lactobacillales</taxon>
        <taxon>Lactobacillaceae</taxon>
        <taxon>Companilactobacillus</taxon>
    </lineage>
</organism>
<evidence type="ECO:0000313" key="4">
    <source>
        <dbReference type="EMBL" id="PMD67954.1"/>
    </source>
</evidence>
<dbReference type="PANTHER" id="PTHR46558:SF15">
    <property type="entry name" value="HELIX-TURN-HELIX DOMAIN PROTEIN"/>
    <property type="match status" value="1"/>
</dbReference>
<dbReference type="GO" id="GO:0003677">
    <property type="term" value="F:DNA binding"/>
    <property type="evidence" value="ECO:0007669"/>
    <property type="project" value="UniProtKB-KW"/>
</dbReference>
<comment type="caution">
    <text evidence="4">The sequence shown here is derived from an EMBL/GenBank/DDBJ whole genome shotgun (WGS) entry which is preliminary data.</text>
</comment>
<proteinExistence type="predicted"/>
<reference evidence="4 5" key="1">
    <citation type="submission" date="2017-05" db="EMBL/GenBank/DDBJ databases">
        <title>Lactobacillus nurukis nov., sp. nov., isolated from nuruk.</title>
        <authorList>
            <person name="Kim S.-J."/>
        </authorList>
    </citation>
    <scope>NUCLEOTIDE SEQUENCE [LARGE SCALE GENOMIC DNA]</scope>
    <source>
        <strain evidence="4 5">SYF10-1a</strain>
    </source>
</reference>
<evidence type="ECO:0000256" key="2">
    <source>
        <dbReference type="SAM" id="Phobius"/>
    </source>
</evidence>
<sequence>MKTGEQLQKQRKLHNMSQNELADKLHLTRQSISKWENGTTLPSFANVIAISELFDVSLDELIKGDERLMDKFKNNDDKIKLTGVEKIIWGGIGAGILAWIALKSFRISDSLIDVGTLIIGLISVIGLLKNLNWKYVNRSLNKKAVIFGIILLAIFIIGELISFINGMRSGMNDYVPLYKY</sequence>
<feature type="transmembrane region" description="Helical" evidence="2">
    <location>
        <begin position="144"/>
        <end position="164"/>
    </location>
</feature>